<dbReference type="CDD" id="cd06170">
    <property type="entry name" value="LuxR_C_like"/>
    <property type="match status" value="1"/>
</dbReference>
<dbReference type="EMBL" id="RDBF01000001">
    <property type="protein sequence ID" value="RLV57541.1"/>
    <property type="molecule type" value="Genomic_DNA"/>
</dbReference>
<dbReference type="PROSITE" id="PS50043">
    <property type="entry name" value="HTH_LUXR_2"/>
    <property type="match status" value="1"/>
</dbReference>
<evidence type="ECO:0000256" key="2">
    <source>
        <dbReference type="ARBA" id="ARBA00023125"/>
    </source>
</evidence>
<keyword evidence="6" id="KW-1185">Reference proteome</keyword>
<organism evidence="5 6">
    <name type="scientific">Aeromicrobium phragmitis</name>
    <dbReference type="NCBI Taxonomy" id="2478914"/>
    <lineage>
        <taxon>Bacteria</taxon>
        <taxon>Bacillati</taxon>
        <taxon>Actinomycetota</taxon>
        <taxon>Actinomycetes</taxon>
        <taxon>Propionibacteriales</taxon>
        <taxon>Nocardioidaceae</taxon>
        <taxon>Aeromicrobium</taxon>
    </lineage>
</organism>
<dbReference type="InterPro" id="IPR016032">
    <property type="entry name" value="Sig_transdc_resp-reg_C-effctor"/>
</dbReference>
<dbReference type="Pfam" id="PF00196">
    <property type="entry name" value="GerE"/>
    <property type="match status" value="1"/>
</dbReference>
<dbReference type="AlphaFoldDB" id="A0A3L8PQA2"/>
<keyword evidence="3" id="KW-0804">Transcription</keyword>
<dbReference type="GO" id="GO:0003677">
    <property type="term" value="F:DNA binding"/>
    <property type="evidence" value="ECO:0007669"/>
    <property type="project" value="UniProtKB-KW"/>
</dbReference>
<gene>
    <name evidence="5" type="ORF">D9V41_02635</name>
</gene>
<dbReference type="PANTHER" id="PTHR44688">
    <property type="entry name" value="DNA-BINDING TRANSCRIPTIONAL ACTIVATOR DEVR_DOSR"/>
    <property type="match status" value="1"/>
</dbReference>
<accession>A0A3L8PQA2</accession>
<evidence type="ECO:0000313" key="5">
    <source>
        <dbReference type="EMBL" id="RLV57541.1"/>
    </source>
</evidence>
<proteinExistence type="predicted"/>
<dbReference type="SUPFAM" id="SSF46894">
    <property type="entry name" value="C-terminal effector domain of the bipartite response regulators"/>
    <property type="match status" value="1"/>
</dbReference>
<dbReference type="Proteomes" id="UP000282515">
    <property type="component" value="Unassembled WGS sequence"/>
</dbReference>
<evidence type="ECO:0000256" key="3">
    <source>
        <dbReference type="ARBA" id="ARBA00023163"/>
    </source>
</evidence>
<feature type="domain" description="HTH luxR-type" evidence="4">
    <location>
        <begin position="459"/>
        <end position="524"/>
    </location>
</feature>
<dbReference type="RefSeq" id="WP_121792947.1">
    <property type="nucleotide sequence ID" value="NZ_RDBF01000001.1"/>
</dbReference>
<comment type="caution">
    <text evidence="5">The sequence shown here is derived from an EMBL/GenBank/DDBJ whole genome shotgun (WGS) entry which is preliminary data.</text>
</comment>
<reference evidence="5 6" key="1">
    <citation type="submission" date="2018-10" db="EMBL/GenBank/DDBJ databases">
        <title>Aeromicrobium sp. 9W16Y-2 whole genome shotgun sequence.</title>
        <authorList>
            <person name="Li F."/>
        </authorList>
    </citation>
    <scope>NUCLEOTIDE SEQUENCE [LARGE SCALE GENOMIC DNA]</scope>
    <source>
        <strain evidence="5 6">9W16Y-2</strain>
    </source>
</reference>
<dbReference type="InterPro" id="IPR000792">
    <property type="entry name" value="Tscrpt_reg_LuxR_C"/>
</dbReference>
<evidence type="ECO:0000256" key="1">
    <source>
        <dbReference type="ARBA" id="ARBA00023015"/>
    </source>
</evidence>
<name>A0A3L8PQA2_9ACTN</name>
<evidence type="ECO:0000259" key="4">
    <source>
        <dbReference type="PROSITE" id="PS50043"/>
    </source>
</evidence>
<keyword evidence="1" id="KW-0805">Transcription regulation</keyword>
<dbReference type="Gene3D" id="1.10.10.10">
    <property type="entry name" value="Winged helix-like DNA-binding domain superfamily/Winged helix DNA-binding domain"/>
    <property type="match status" value="1"/>
</dbReference>
<keyword evidence="2 5" id="KW-0238">DNA-binding</keyword>
<dbReference type="SMART" id="SM00421">
    <property type="entry name" value="HTH_LUXR"/>
    <property type="match status" value="1"/>
</dbReference>
<dbReference type="PANTHER" id="PTHR44688:SF16">
    <property type="entry name" value="DNA-BINDING TRANSCRIPTIONAL ACTIVATOR DEVR_DOSR"/>
    <property type="match status" value="1"/>
</dbReference>
<evidence type="ECO:0000313" key="6">
    <source>
        <dbReference type="Proteomes" id="UP000282515"/>
    </source>
</evidence>
<protein>
    <submittedName>
        <fullName evidence="5">DNA-binding response regulator</fullName>
    </submittedName>
</protein>
<dbReference type="GO" id="GO:0006355">
    <property type="term" value="P:regulation of DNA-templated transcription"/>
    <property type="evidence" value="ECO:0007669"/>
    <property type="project" value="InterPro"/>
</dbReference>
<dbReference type="OrthoDB" id="134985at2"/>
<sequence length="549" mass="59623">MRTDRHTSGPMVLVIEDPSRLRPEVWRELEAAGLRSFAAAENPASAPTAVDGLRAALDAGDLEEAEQILRASGPQLAADEPELFDGLLGGVNILELDSRPALRWSLVISAVLLGRRDRLPALLRHILSDHDRRRGAVERALTRGLRCAVQRRLARPGAVTTAVALDSMLHDLTPEDRRVLGPWLPAMHYECGMALLGGGRVVHAHSVFERGTEVMPDPWWQRVLLSCVAMTDLVLGRVNDARLRREECPEVGRPHPCDDLILALDAALALEDDDVERARAFVGSIGAATEHRGVVELVRGLVDLTDGNPRVARERFVSGAEALTEGIGWADVLGSLTMLSELASKGPVAVRAEGTASSVIRAHAALASGDLDLVRELVGELRDDGRNVTPRRRLHAAVLEFAFVRRLGQGEVADRVAERIVALVETHGITWPLRLLSPGDAEALATSTGLRSLRSLLPADTSSLRLTERERILLRELVRGGTEAAIAARQHLSVNTIKSQRRSLYRKLGVRDRDQAVARALELDLLGAPRPAAGGPVLRRQVKGGVKRP</sequence>
<dbReference type="PRINTS" id="PR00038">
    <property type="entry name" value="HTHLUXR"/>
</dbReference>
<dbReference type="InterPro" id="IPR036388">
    <property type="entry name" value="WH-like_DNA-bd_sf"/>
</dbReference>